<accession>A0A9P7ZWG9</accession>
<dbReference type="InterPro" id="IPR013762">
    <property type="entry name" value="Integrase-like_cat_sf"/>
</dbReference>
<dbReference type="Gene3D" id="1.10.443.10">
    <property type="entry name" value="Intergrase catalytic core"/>
    <property type="match status" value="1"/>
</dbReference>
<dbReference type="GO" id="GO:0003677">
    <property type="term" value="F:DNA binding"/>
    <property type="evidence" value="ECO:0007669"/>
    <property type="project" value="InterPro"/>
</dbReference>
<gene>
    <name evidence="1" type="ORF">KVV02_003247</name>
</gene>
<evidence type="ECO:0000313" key="1">
    <source>
        <dbReference type="EMBL" id="KAG9319517.1"/>
    </source>
</evidence>
<dbReference type="EMBL" id="JAIFTL010000432">
    <property type="protein sequence ID" value="KAG9319517.1"/>
    <property type="molecule type" value="Genomic_DNA"/>
</dbReference>
<organism evidence="1 2">
    <name type="scientific">Mortierella alpina</name>
    <name type="common">Oleaginous fungus</name>
    <name type="synonym">Mortierella renispora</name>
    <dbReference type="NCBI Taxonomy" id="64518"/>
    <lineage>
        <taxon>Eukaryota</taxon>
        <taxon>Fungi</taxon>
        <taxon>Fungi incertae sedis</taxon>
        <taxon>Mucoromycota</taxon>
        <taxon>Mortierellomycotina</taxon>
        <taxon>Mortierellomycetes</taxon>
        <taxon>Mortierellales</taxon>
        <taxon>Mortierellaceae</taxon>
        <taxon>Mortierella</taxon>
    </lineage>
</organism>
<name>A0A9P7ZWG9_MORAP</name>
<proteinExistence type="predicted"/>
<comment type="caution">
    <text evidence="1">The sequence shown here is derived from an EMBL/GenBank/DDBJ whole genome shotgun (WGS) entry which is preliminary data.</text>
</comment>
<dbReference type="GO" id="GO:0015074">
    <property type="term" value="P:DNA integration"/>
    <property type="evidence" value="ECO:0007669"/>
    <property type="project" value="InterPro"/>
</dbReference>
<evidence type="ECO:0000313" key="2">
    <source>
        <dbReference type="Proteomes" id="UP000717515"/>
    </source>
</evidence>
<dbReference type="Proteomes" id="UP000717515">
    <property type="component" value="Unassembled WGS sequence"/>
</dbReference>
<dbReference type="GO" id="GO:0006310">
    <property type="term" value="P:DNA recombination"/>
    <property type="evidence" value="ECO:0007669"/>
    <property type="project" value="InterPro"/>
</dbReference>
<dbReference type="AlphaFoldDB" id="A0A9P7ZWG9"/>
<protein>
    <submittedName>
        <fullName evidence="1">Uncharacterized protein</fullName>
    </submittedName>
</protein>
<sequence>MQHSYVQQVLDMFIHSSGLGARRKGRFTTHCLRQGGAQPHFMFAKEKWSLKALKRWGGWTEGEQVGKIMRYLLDEFVRYEND</sequence>
<reference evidence="1" key="1">
    <citation type="submission" date="2021-07" db="EMBL/GenBank/DDBJ databases">
        <title>Draft genome of Mortierella alpina, strain LL118, isolated from an aspen leaf litter sample.</title>
        <authorList>
            <person name="Yang S."/>
            <person name="Vinatzer B.A."/>
        </authorList>
    </citation>
    <scope>NUCLEOTIDE SEQUENCE</scope>
    <source>
        <strain evidence="1">LL118</strain>
    </source>
</reference>